<feature type="signal peptide" evidence="1">
    <location>
        <begin position="1"/>
        <end position="20"/>
    </location>
</feature>
<dbReference type="GeneID" id="78295359"/>
<sequence>MTLRFLSGATALLTAWTVLAAELPPIRADEAVERPRVQSTGDFLVIEAPGENNAIDTPRGTTASRLSGSGRVYRWTPSDDTSRVTGGAALFDAVQSPDESFLLLGERVGAADGPNSSRLIGFNLFNKKLASGITLPERKLGSLRFLPSGTTLLAVEKAQPQLARPDRLLLIDLAAGKTVAESEALDRPVAAAETNGKKCWFTLEGANQFHSLGLREFGASPKTAQTLVKGGKLLLSPDGSTLAIYGSGQLEIYDVGAEPPRLLRAMPLPKGFTPDWGLALSEKLDELLLVESGRNAWLVSGKSLRPLAEKSGQAGCYDFSDRRLLLTLAADETIGLYQLPAATAPSMMVSPRRLKPFNRNDNFRLFNRSGKEPQAILVDHRGNVSILEIRPRRWKKTPVYQIP</sequence>
<protein>
    <recommendedName>
        <fullName evidence="4">WD40 repeat protein</fullName>
    </recommendedName>
</protein>
<reference evidence="2 3" key="1">
    <citation type="submission" date="2018-04" db="EMBL/GenBank/DDBJ databases">
        <title>Genomic Encyclopedia of Type Strains, Phase IV (KMG-IV): sequencing the most valuable type-strain genomes for metagenomic binning, comparative biology and taxonomic classification.</title>
        <authorList>
            <person name="Goeker M."/>
        </authorList>
    </citation>
    <scope>NUCLEOTIDE SEQUENCE [LARGE SCALE GENOMIC DNA]</scope>
    <source>
        <strain evidence="2 3">DSM 14823</strain>
    </source>
</reference>
<organism evidence="2 3">
    <name type="scientific">Victivallis vadensis</name>
    <dbReference type="NCBI Taxonomy" id="172901"/>
    <lineage>
        <taxon>Bacteria</taxon>
        <taxon>Pseudomonadati</taxon>
        <taxon>Lentisphaerota</taxon>
        <taxon>Lentisphaeria</taxon>
        <taxon>Victivallales</taxon>
        <taxon>Victivallaceae</taxon>
        <taxon>Victivallis</taxon>
    </lineage>
</organism>
<dbReference type="EMBL" id="QEKH01000014">
    <property type="protein sequence ID" value="PVY41389.1"/>
    <property type="molecule type" value="Genomic_DNA"/>
</dbReference>
<dbReference type="RefSeq" id="WP_116884055.1">
    <property type="nucleotide sequence ID" value="NZ_QEKH01000014.1"/>
</dbReference>
<keyword evidence="3" id="KW-1185">Reference proteome</keyword>
<dbReference type="InterPro" id="IPR011044">
    <property type="entry name" value="Quino_amine_DH_bsu"/>
</dbReference>
<evidence type="ECO:0000313" key="3">
    <source>
        <dbReference type="Proteomes" id="UP000245959"/>
    </source>
</evidence>
<proteinExistence type="predicted"/>
<dbReference type="AlphaFoldDB" id="A0A2U1AY85"/>
<accession>A0A2U1AY85</accession>
<name>A0A2U1AY85_9BACT</name>
<comment type="caution">
    <text evidence="2">The sequence shown here is derived from an EMBL/GenBank/DDBJ whole genome shotgun (WGS) entry which is preliminary data.</text>
</comment>
<evidence type="ECO:0000256" key="1">
    <source>
        <dbReference type="SAM" id="SignalP"/>
    </source>
</evidence>
<feature type="chain" id="PRO_5015642981" description="WD40 repeat protein" evidence="1">
    <location>
        <begin position="21"/>
        <end position="403"/>
    </location>
</feature>
<dbReference type="Proteomes" id="UP000245959">
    <property type="component" value="Unassembled WGS sequence"/>
</dbReference>
<evidence type="ECO:0008006" key="4">
    <source>
        <dbReference type="Google" id="ProtNLM"/>
    </source>
</evidence>
<gene>
    <name evidence="2" type="ORF">C8D82_1142</name>
</gene>
<evidence type="ECO:0000313" key="2">
    <source>
        <dbReference type="EMBL" id="PVY41389.1"/>
    </source>
</evidence>
<keyword evidence="1" id="KW-0732">Signal</keyword>
<dbReference type="SUPFAM" id="SSF50969">
    <property type="entry name" value="YVTN repeat-like/Quinoprotein amine dehydrogenase"/>
    <property type="match status" value="1"/>
</dbReference>